<feature type="compositionally biased region" description="Basic and acidic residues" evidence="1">
    <location>
        <begin position="626"/>
        <end position="635"/>
    </location>
</feature>
<feature type="compositionally biased region" description="Basic and acidic residues" evidence="1">
    <location>
        <begin position="94"/>
        <end position="121"/>
    </location>
</feature>
<feature type="compositionally biased region" description="Low complexity" evidence="1">
    <location>
        <begin position="283"/>
        <end position="299"/>
    </location>
</feature>
<reference evidence="3" key="1">
    <citation type="journal article" date="2014" name="Genome Announc.">
        <title>Genome sequence and annotation of Acremonium chrysogenum, producer of the beta-lactam antibiotic cephalosporin C.</title>
        <authorList>
            <person name="Terfehr D."/>
            <person name="Dahlmann T.A."/>
            <person name="Specht T."/>
            <person name="Zadra I."/>
            <person name="Kuernsteiner H."/>
            <person name="Kueck U."/>
        </authorList>
    </citation>
    <scope>NUCLEOTIDE SEQUENCE [LARGE SCALE GENOMIC DNA]</scope>
    <source>
        <strain evidence="3">ATCC 11550 / CBS 779.69 / DSM 880 / IAM 14645 / JCM 23072 / IMI 49137</strain>
    </source>
</reference>
<feature type="compositionally biased region" description="Acidic residues" evidence="1">
    <location>
        <begin position="745"/>
        <end position="765"/>
    </location>
</feature>
<feature type="region of interest" description="Disordered" evidence="1">
    <location>
        <begin position="591"/>
        <end position="635"/>
    </location>
</feature>
<dbReference type="AlphaFoldDB" id="A0A086STQ7"/>
<evidence type="ECO:0000256" key="1">
    <source>
        <dbReference type="SAM" id="MobiDB-lite"/>
    </source>
</evidence>
<dbReference type="HOGENOM" id="CLU_364820_0_0_1"/>
<protein>
    <submittedName>
        <fullName evidence="2">Uncharacterized protein</fullName>
    </submittedName>
</protein>
<feature type="compositionally biased region" description="Polar residues" evidence="1">
    <location>
        <begin position="362"/>
        <end position="371"/>
    </location>
</feature>
<evidence type="ECO:0000313" key="2">
    <source>
        <dbReference type="EMBL" id="KFH40489.1"/>
    </source>
</evidence>
<feature type="region of interest" description="Disordered" evidence="1">
    <location>
        <begin position="1"/>
        <end position="374"/>
    </location>
</feature>
<organism evidence="2 3">
    <name type="scientific">Hapsidospora chrysogenum (strain ATCC 11550 / CBS 779.69 / DSM 880 / IAM 14645 / JCM 23072 / IMI 49137)</name>
    <name type="common">Acremonium chrysogenum</name>
    <dbReference type="NCBI Taxonomy" id="857340"/>
    <lineage>
        <taxon>Eukaryota</taxon>
        <taxon>Fungi</taxon>
        <taxon>Dikarya</taxon>
        <taxon>Ascomycota</taxon>
        <taxon>Pezizomycotina</taxon>
        <taxon>Sordariomycetes</taxon>
        <taxon>Hypocreomycetidae</taxon>
        <taxon>Hypocreales</taxon>
        <taxon>Bionectriaceae</taxon>
        <taxon>Hapsidospora</taxon>
    </lineage>
</organism>
<sequence>MRRTHKPEWRQLSQRQTRARSRMANAAPLMSGLDHRGRPIEALPSDAPNIPYEEAVRQNGGIDPQQRNQAQDEEEQEDEDAGDDAEEEVVEEPEQSHQGETEHEAVPETEQSHHGSDKENEAPAGSPTNDPLQGGCTLSRFTREMTPSPSDHYRSGSEADNEGNGESSLEGQSGEEVAAVSVPSSEAETEVGEAGQAAGKRRRNESEEAESNSFQRKRARVANADNDSPADTSSGSEGATQPSSSHDLSSGSVAEPRESIEESNNCDAEDDRDTPMSDPPAAPAFSPASPVAPYAAMSPTTEATDSSAQGAAQATPSRNSDDAHSKSQGSDDELEEVRETSESPQPEDGELPHSGVEDDRQSNQSRSQTDQAIAVDYCDANFETQMPTFNWYDPENLPDHNDVIEAEEEHWPQIGDNPPASDLAAQGVDSGDGDSQPNHEDVVAVADAALAQLGSIPSPDLAPQGVDSNGGDSAPDNEEDTSLGHPHTVNGDGPPTSNGGGPPAVNGDGTPPVNGDGTPAVNGDGLPTANGGGPSAGDSDGNDPDNLSVYDGVVSAQASSRCAHVLILPQPAVQHTTTQSAAENSQSVAEYHPDHNHQGGYNPGAGAQSGTGETDHDGTTSQAEYRPSHSCRDEYDPAEGWSIEKPLCPNCRQLQLRTGNSDAWCGVCRRGLVHRAQNFGAQEWIRDVQLPRAQTRAPRPPFPPPWVSDAPIDAGSIWRRPISLVRESSPWDARWQARGGSVECDTTDGSDSEDDYVENDYDVDY</sequence>
<evidence type="ECO:0000313" key="3">
    <source>
        <dbReference type="Proteomes" id="UP000029964"/>
    </source>
</evidence>
<proteinExistence type="predicted"/>
<name>A0A086STQ7_HAPC1</name>
<feature type="region of interest" description="Disordered" evidence="1">
    <location>
        <begin position="736"/>
        <end position="765"/>
    </location>
</feature>
<feature type="compositionally biased region" description="Polar residues" evidence="1">
    <location>
        <begin position="225"/>
        <end position="252"/>
    </location>
</feature>
<dbReference type="OrthoDB" id="5105924at2759"/>
<accession>A0A086STQ7</accession>
<dbReference type="Proteomes" id="UP000029964">
    <property type="component" value="Unassembled WGS sequence"/>
</dbReference>
<feature type="compositionally biased region" description="Polar residues" evidence="1">
    <location>
        <begin position="300"/>
        <end position="318"/>
    </location>
</feature>
<feature type="compositionally biased region" description="Acidic residues" evidence="1">
    <location>
        <begin position="71"/>
        <end position="93"/>
    </location>
</feature>
<feature type="region of interest" description="Disordered" evidence="1">
    <location>
        <begin position="389"/>
        <end position="549"/>
    </location>
</feature>
<comment type="caution">
    <text evidence="2">The sequence shown here is derived from an EMBL/GenBank/DDBJ whole genome shotgun (WGS) entry which is preliminary data.</text>
</comment>
<feature type="compositionally biased region" description="Low complexity" evidence="1">
    <location>
        <begin position="162"/>
        <end position="176"/>
    </location>
</feature>
<keyword evidence="3" id="KW-1185">Reference proteome</keyword>
<dbReference type="STRING" id="857340.A0A086STQ7"/>
<dbReference type="EMBL" id="JPKY01000197">
    <property type="protein sequence ID" value="KFH40489.1"/>
    <property type="molecule type" value="Genomic_DNA"/>
</dbReference>
<gene>
    <name evidence="2" type="ORF">ACRE_088230</name>
</gene>